<dbReference type="NCBIfam" id="NF005305">
    <property type="entry name" value="PRK06836.1"/>
    <property type="match status" value="1"/>
</dbReference>
<protein>
    <recommendedName>
        <fullName evidence="1">Aminotransferase</fullName>
        <ecNumber evidence="1">2.6.1.-</ecNumber>
    </recommendedName>
</protein>
<dbReference type="InterPro" id="IPR004839">
    <property type="entry name" value="Aminotransferase_I/II_large"/>
</dbReference>
<comment type="caution">
    <text evidence="3">The sequence shown here is derived from an EMBL/GenBank/DDBJ whole genome shotgun (WGS) entry which is preliminary data.</text>
</comment>
<dbReference type="OrthoDB" id="9763453at2"/>
<keyword evidence="1 3" id="KW-0032">Aminotransferase</keyword>
<keyword evidence="4" id="KW-1185">Reference proteome</keyword>
<reference evidence="4" key="1">
    <citation type="submission" date="2018-05" db="EMBL/GenBank/DDBJ databases">
        <title>Genome Sequencing of selected type strains of the family Eggerthellaceae.</title>
        <authorList>
            <person name="Danylec N."/>
            <person name="Stoll D.A."/>
            <person name="Doetsch A."/>
            <person name="Huch M."/>
        </authorList>
    </citation>
    <scope>NUCLEOTIDE SEQUENCE [LARGE SCALE GENOMIC DNA]</scope>
    <source>
        <strain evidence="4">DSM 17537</strain>
    </source>
</reference>
<evidence type="ECO:0000313" key="4">
    <source>
        <dbReference type="Proteomes" id="UP000267368"/>
    </source>
</evidence>
<dbReference type="CDD" id="cd00609">
    <property type="entry name" value="AAT_like"/>
    <property type="match status" value="1"/>
</dbReference>
<evidence type="ECO:0000313" key="3">
    <source>
        <dbReference type="EMBL" id="RNL19171.1"/>
    </source>
</evidence>
<dbReference type="EC" id="2.6.1.-" evidence="1"/>
<dbReference type="InterPro" id="IPR015421">
    <property type="entry name" value="PyrdxlP-dep_Trfase_major"/>
</dbReference>
<dbReference type="EMBL" id="QICB01000006">
    <property type="protein sequence ID" value="RNL19171.1"/>
    <property type="molecule type" value="Genomic_DNA"/>
</dbReference>
<organism evidence="3 4">
    <name type="scientific">Slackia faecicanis</name>
    <dbReference type="NCBI Taxonomy" id="255723"/>
    <lineage>
        <taxon>Bacteria</taxon>
        <taxon>Bacillati</taxon>
        <taxon>Actinomycetota</taxon>
        <taxon>Coriobacteriia</taxon>
        <taxon>Eggerthellales</taxon>
        <taxon>Eggerthellaceae</taxon>
        <taxon>Slackia</taxon>
    </lineage>
</organism>
<dbReference type="RefSeq" id="WP_123198523.1">
    <property type="nucleotide sequence ID" value="NZ_QICB01000006.1"/>
</dbReference>
<dbReference type="PANTHER" id="PTHR42691">
    <property type="entry name" value="ASPARTATE AMINOTRANSFERASE YHDR-RELATED"/>
    <property type="match status" value="1"/>
</dbReference>
<dbReference type="GO" id="GO:0030170">
    <property type="term" value="F:pyridoxal phosphate binding"/>
    <property type="evidence" value="ECO:0007669"/>
    <property type="project" value="InterPro"/>
</dbReference>
<dbReference type="GO" id="GO:0008483">
    <property type="term" value="F:transaminase activity"/>
    <property type="evidence" value="ECO:0007669"/>
    <property type="project" value="UniProtKB-KW"/>
</dbReference>
<dbReference type="PANTHER" id="PTHR42691:SF1">
    <property type="entry name" value="ASPARTATE AMINOTRANSFERASE YHDR-RELATED"/>
    <property type="match status" value="1"/>
</dbReference>
<dbReference type="SUPFAM" id="SSF53383">
    <property type="entry name" value="PLP-dependent transferases"/>
    <property type="match status" value="1"/>
</dbReference>
<proteinExistence type="inferred from homology"/>
<keyword evidence="1 3" id="KW-0808">Transferase</keyword>
<gene>
    <name evidence="3" type="ORF">DMP07_07455</name>
</gene>
<dbReference type="AlphaFoldDB" id="A0A3N0AE42"/>
<comment type="similarity">
    <text evidence="1">Belongs to the class-I pyridoxal-phosphate-dependent aminotransferase family.</text>
</comment>
<comment type="cofactor">
    <cofactor evidence="1">
        <name>pyridoxal 5'-phosphate</name>
        <dbReference type="ChEBI" id="CHEBI:597326"/>
    </cofactor>
</comment>
<dbReference type="InterPro" id="IPR004838">
    <property type="entry name" value="NHTrfase_class1_PyrdxlP-BS"/>
</dbReference>
<dbReference type="Gene3D" id="3.40.640.10">
    <property type="entry name" value="Type I PLP-dependent aspartate aminotransferase-like (Major domain)"/>
    <property type="match status" value="1"/>
</dbReference>
<dbReference type="Pfam" id="PF00155">
    <property type="entry name" value="Aminotran_1_2"/>
    <property type="match status" value="1"/>
</dbReference>
<accession>A0A3N0AE42</accession>
<evidence type="ECO:0000259" key="2">
    <source>
        <dbReference type="Pfam" id="PF00155"/>
    </source>
</evidence>
<evidence type="ECO:0000256" key="1">
    <source>
        <dbReference type="RuleBase" id="RU000481"/>
    </source>
</evidence>
<dbReference type="Proteomes" id="UP000267368">
    <property type="component" value="Unassembled WGS sequence"/>
</dbReference>
<name>A0A3N0AE42_9ACTN</name>
<feature type="domain" description="Aminotransferase class I/classII large" evidence="2">
    <location>
        <begin position="34"/>
        <end position="382"/>
    </location>
</feature>
<sequence>MVNQRMYELGSEPSAIRELFAYGLARKEEIGAENVFDFSLGNPSVAAPEAVKKAALELLEMPAQQVHGYTPAPGAPGVRRAIAESLNHRFGTAYSAENLYMTVGAAASISISINALGAPGDEFMVIAPYFPEYRVWIENAGCVCVETPARIGSFQLDIQAIEDAVTERTKAVIVNSPNNPTGAVYPECDLVELANTLRRKQDEYGHPIYLISDEPYREIVYGDTNVAFIPTLFENTLVCYSYSKSLSLPGERIGYVLVPPAAADAADVYAAVCGAGRALGYVCAPTLFQGVIEKCVDVPCNVDAYRENRDALYNGLAKLGYECVAPQGAFYLWMRALEPDAKAFSERAKKHELLVVPSDSFGIEGWVRIGYCVDRAVIDGALPAFAALMREYQAESL</sequence>
<dbReference type="PROSITE" id="PS00105">
    <property type="entry name" value="AA_TRANSFER_CLASS_1"/>
    <property type="match status" value="1"/>
</dbReference>
<dbReference type="InterPro" id="IPR015424">
    <property type="entry name" value="PyrdxlP-dep_Trfase"/>
</dbReference>